<name>A0A7Y9I751_9ACTN</name>
<dbReference type="GO" id="GO:0030151">
    <property type="term" value="F:molybdenum ion binding"/>
    <property type="evidence" value="ECO:0007669"/>
    <property type="project" value="InterPro"/>
</dbReference>
<evidence type="ECO:0000313" key="3">
    <source>
        <dbReference type="Proteomes" id="UP000569914"/>
    </source>
</evidence>
<dbReference type="EMBL" id="JACCBU010000001">
    <property type="protein sequence ID" value="NYE71226.1"/>
    <property type="molecule type" value="Genomic_DNA"/>
</dbReference>
<dbReference type="AlphaFoldDB" id="A0A7Y9I751"/>
<dbReference type="InterPro" id="IPR052353">
    <property type="entry name" value="Benzoxazolinone_Detox_Enz"/>
</dbReference>
<accession>A0A7Y9I751</accession>
<sequence length="223" mass="24147">MGYLASINVGRAAPNPYKAEVSTGIDKRPVDGPVQVRPPGPKHGGLGSGLVGDFIGDRKNHGGDDQALYVFQREDLAAWSERLGRELAHGYFGENLTTGGIDVNEARIGERWRIGAQVVVQVTSPRIPCATFRGWTGERGWLKHFVRDRRPGTYLRIIEAGELSAGDPIEVIHRPDHDVTIAYAFAALIDAPELLPGMLAAGREDLGDELHGMASRGETFSLG</sequence>
<dbReference type="PROSITE" id="PS51340">
    <property type="entry name" value="MOSC"/>
    <property type="match status" value="1"/>
</dbReference>
<reference evidence="2 3" key="1">
    <citation type="submission" date="2020-07" db="EMBL/GenBank/DDBJ databases">
        <title>Sequencing the genomes of 1000 actinobacteria strains.</title>
        <authorList>
            <person name="Klenk H.-P."/>
        </authorList>
    </citation>
    <scope>NUCLEOTIDE SEQUENCE [LARGE SCALE GENOMIC DNA]</scope>
    <source>
        <strain evidence="2 3">DSM 22083</strain>
    </source>
</reference>
<comment type="caution">
    <text evidence="2">The sequence shown here is derived from an EMBL/GenBank/DDBJ whole genome shotgun (WGS) entry which is preliminary data.</text>
</comment>
<dbReference type="SUPFAM" id="SSF50800">
    <property type="entry name" value="PK beta-barrel domain-like"/>
    <property type="match status" value="1"/>
</dbReference>
<dbReference type="PANTHER" id="PTHR30212:SF2">
    <property type="entry name" value="PROTEIN YIIM"/>
    <property type="match status" value="1"/>
</dbReference>
<dbReference type="InterPro" id="IPR011037">
    <property type="entry name" value="Pyrv_Knase-like_insert_dom_sf"/>
</dbReference>
<gene>
    <name evidence="2" type="ORF">BKA15_002555</name>
</gene>
<evidence type="ECO:0000313" key="2">
    <source>
        <dbReference type="EMBL" id="NYE71226.1"/>
    </source>
</evidence>
<dbReference type="Pfam" id="PF03473">
    <property type="entry name" value="MOSC"/>
    <property type="match status" value="1"/>
</dbReference>
<feature type="domain" description="MOSC" evidence="1">
    <location>
        <begin position="28"/>
        <end position="172"/>
    </location>
</feature>
<dbReference type="PANTHER" id="PTHR30212">
    <property type="entry name" value="PROTEIN YIIM"/>
    <property type="match status" value="1"/>
</dbReference>
<protein>
    <submittedName>
        <fullName evidence="2">MOSC domain-containing protein YiiM</fullName>
    </submittedName>
</protein>
<dbReference type="RefSeq" id="WP_179751235.1">
    <property type="nucleotide sequence ID" value="NZ_JACCBU010000001.1"/>
</dbReference>
<dbReference type="Gene3D" id="2.40.33.20">
    <property type="entry name" value="PK beta-barrel domain-like"/>
    <property type="match status" value="1"/>
</dbReference>
<dbReference type="GO" id="GO:0030170">
    <property type="term" value="F:pyridoxal phosphate binding"/>
    <property type="evidence" value="ECO:0007669"/>
    <property type="project" value="InterPro"/>
</dbReference>
<dbReference type="Proteomes" id="UP000569914">
    <property type="component" value="Unassembled WGS sequence"/>
</dbReference>
<dbReference type="GO" id="GO:0003824">
    <property type="term" value="F:catalytic activity"/>
    <property type="evidence" value="ECO:0007669"/>
    <property type="project" value="InterPro"/>
</dbReference>
<evidence type="ECO:0000259" key="1">
    <source>
        <dbReference type="PROSITE" id="PS51340"/>
    </source>
</evidence>
<organism evidence="2 3">
    <name type="scientific">Microlunatus parietis</name>
    <dbReference type="NCBI Taxonomy" id="682979"/>
    <lineage>
        <taxon>Bacteria</taxon>
        <taxon>Bacillati</taxon>
        <taxon>Actinomycetota</taxon>
        <taxon>Actinomycetes</taxon>
        <taxon>Propionibacteriales</taxon>
        <taxon>Propionibacteriaceae</taxon>
        <taxon>Microlunatus</taxon>
    </lineage>
</organism>
<keyword evidence="3" id="KW-1185">Reference proteome</keyword>
<proteinExistence type="predicted"/>
<dbReference type="InterPro" id="IPR005302">
    <property type="entry name" value="MoCF_Sase_C"/>
</dbReference>